<dbReference type="PRINTS" id="PR00111">
    <property type="entry name" value="ABHYDROLASE"/>
</dbReference>
<name>A0A6S7AZN5_9BURK</name>
<dbReference type="Proteomes" id="UP000494115">
    <property type="component" value="Unassembled WGS sequence"/>
</dbReference>
<protein>
    <submittedName>
        <fullName evidence="2">2-(Acetamidomethylene)succinate hydrolase</fullName>
        <ecNumber evidence="2">3.5.1.29</ecNumber>
    </submittedName>
</protein>
<dbReference type="InterPro" id="IPR050266">
    <property type="entry name" value="AB_hydrolase_sf"/>
</dbReference>
<evidence type="ECO:0000313" key="2">
    <source>
        <dbReference type="EMBL" id="CAB3783225.1"/>
    </source>
</evidence>
<dbReference type="PANTHER" id="PTHR43798:SF33">
    <property type="entry name" value="HYDROLASE, PUTATIVE (AFU_ORTHOLOGUE AFUA_2G14860)-RELATED"/>
    <property type="match status" value="1"/>
</dbReference>
<sequence length="313" mass="34551">MIASTSEFVSLRGLRVHVRRWGRPDAPKLFMLHGWMDVGASFQFIADELADDWQIFAPDARGFGLTDWPVQAAGGGNYWFPDYLVDLEALLDHYAPGEQVNLVGHSMGANIVCIYAGVRPGRVRRVVDLEGFGLRHSAPGRAAARYAQWLDDIQTPPTLRDYASLEAVAARLAKTNPRLRADRAAFLAANWSRPTAAGRHELLADPAHKLRGPLPYLVDEVMGIWSKVSAPVLHVEAKDSPTLASIRGDVPLDEFRHRFSAFPDWQEAIVDEAGHMLHHDQPERVAALIAAFCGQNEFESNAMNAASKSMPSP</sequence>
<dbReference type="InterPro" id="IPR029058">
    <property type="entry name" value="AB_hydrolase_fold"/>
</dbReference>
<dbReference type="GO" id="GO:0016020">
    <property type="term" value="C:membrane"/>
    <property type="evidence" value="ECO:0007669"/>
    <property type="project" value="TreeGrafter"/>
</dbReference>
<keyword evidence="2" id="KW-0378">Hydrolase</keyword>
<evidence type="ECO:0000313" key="3">
    <source>
        <dbReference type="Proteomes" id="UP000494115"/>
    </source>
</evidence>
<dbReference type="SUPFAM" id="SSF53474">
    <property type="entry name" value="alpha/beta-Hydrolases"/>
    <property type="match status" value="1"/>
</dbReference>
<dbReference type="Pfam" id="PF00561">
    <property type="entry name" value="Abhydrolase_1"/>
    <property type="match status" value="1"/>
</dbReference>
<proteinExistence type="predicted"/>
<dbReference type="InterPro" id="IPR000073">
    <property type="entry name" value="AB_hydrolase_1"/>
</dbReference>
<dbReference type="EC" id="3.5.1.29" evidence="2"/>
<gene>
    <name evidence="2" type="ORF">LMG28138_01597</name>
</gene>
<evidence type="ECO:0000259" key="1">
    <source>
        <dbReference type="Pfam" id="PF00561"/>
    </source>
</evidence>
<dbReference type="Gene3D" id="3.40.50.1820">
    <property type="entry name" value="alpha/beta hydrolase"/>
    <property type="match status" value="1"/>
</dbReference>
<dbReference type="EMBL" id="CADIKM010000005">
    <property type="protein sequence ID" value="CAB3783225.1"/>
    <property type="molecule type" value="Genomic_DNA"/>
</dbReference>
<reference evidence="2 3" key="1">
    <citation type="submission" date="2020-04" db="EMBL/GenBank/DDBJ databases">
        <authorList>
            <person name="De Canck E."/>
        </authorList>
    </citation>
    <scope>NUCLEOTIDE SEQUENCE [LARGE SCALE GENOMIC DNA]</scope>
    <source>
        <strain evidence="2 3">LMG 28138</strain>
    </source>
</reference>
<organism evidence="2 3">
    <name type="scientific">Pararobbsia alpina</name>
    <dbReference type="NCBI Taxonomy" id="621374"/>
    <lineage>
        <taxon>Bacteria</taxon>
        <taxon>Pseudomonadati</taxon>
        <taxon>Pseudomonadota</taxon>
        <taxon>Betaproteobacteria</taxon>
        <taxon>Burkholderiales</taxon>
        <taxon>Burkholderiaceae</taxon>
        <taxon>Pararobbsia</taxon>
    </lineage>
</organism>
<feature type="domain" description="AB hydrolase-1" evidence="1">
    <location>
        <begin position="29"/>
        <end position="131"/>
    </location>
</feature>
<dbReference type="AlphaFoldDB" id="A0A6S7AZN5"/>
<dbReference type="PANTHER" id="PTHR43798">
    <property type="entry name" value="MONOACYLGLYCEROL LIPASE"/>
    <property type="match status" value="1"/>
</dbReference>
<keyword evidence="3" id="KW-1185">Reference proteome</keyword>
<dbReference type="GO" id="GO:0047411">
    <property type="term" value="F:2-(acetamidomethylene)succinate hydrolase activity"/>
    <property type="evidence" value="ECO:0007669"/>
    <property type="project" value="UniProtKB-EC"/>
</dbReference>
<accession>A0A6S7AZN5</accession>